<dbReference type="InterPro" id="IPR033887">
    <property type="entry name" value="PTS_IIA_man"/>
</dbReference>
<dbReference type="Proteomes" id="UP000257014">
    <property type="component" value="Unassembled WGS sequence"/>
</dbReference>
<protein>
    <submittedName>
        <fullName evidence="9">PTS fructose transporter subunit IIA</fullName>
    </submittedName>
</protein>
<name>A0A3E0K392_9BACI</name>
<sequence length="145" mass="15832">MRKIVIISGHGRYATGLQSTLELLAGKNKDLFFVDFTEEDTDETLKNKFMEILEENKDSEVLFVCDIIGGTPFKVAAAISNFSPKMELVAGCNIGGILESVLMKDQLSLFELAENMVEGSKKSTMVFKKINGSASAFNVPEGEGI</sequence>
<dbReference type="SUPFAM" id="SSF53062">
    <property type="entry name" value="PTS system fructose IIA component-like"/>
    <property type="match status" value="1"/>
</dbReference>
<dbReference type="EMBL" id="QEWE01000021">
    <property type="protein sequence ID" value="REJ27429.1"/>
    <property type="molecule type" value="Genomic_DNA"/>
</dbReference>
<evidence type="ECO:0000313" key="9">
    <source>
        <dbReference type="EMBL" id="REJ27429.1"/>
    </source>
</evidence>
<keyword evidence="5" id="KW-0808">Transferase</keyword>
<keyword evidence="3" id="KW-0963">Cytoplasm</keyword>
<comment type="subcellular location">
    <subcellularLocation>
        <location evidence="1">Cytoplasm</location>
    </subcellularLocation>
</comment>
<dbReference type="AlphaFoldDB" id="A0A3E0K392"/>
<evidence type="ECO:0000256" key="7">
    <source>
        <dbReference type="ARBA" id="ARBA00022777"/>
    </source>
</evidence>
<dbReference type="PANTHER" id="PTHR33799">
    <property type="entry name" value="PTS PERMEASE-RELATED-RELATED"/>
    <property type="match status" value="1"/>
</dbReference>
<dbReference type="CDD" id="cd00006">
    <property type="entry name" value="PTS_IIA_man"/>
    <property type="match status" value="1"/>
</dbReference>
<reference evidence="9 10" key="1">
    <citation type="submission" date="2018-03" db="EMBL/GenBank/DDBJ databases">
        <authorList>
            <person name="Keele B.F."/>
        </authorList>
    </citation>
    <scope>NUCLEOTIDE SEQUENCE [LARGE SCALE GENOMIC DNA]</scope>
    <source>
        <strain evidence="9">ZCTH4_d</strain>
    </source>
</reference>
<dbReference type="GO" id="GO:0009401">
    <property type="term" value="P:phosphoenolpyruvate-dependent sugar phosphotransferase system"/>
    <property type="evidence" value="ECO:0007669"/>
    <property type="project" value="UniProtKB-KW"/>
</dbReference>
<dbReference type="RefSeq" id="WP_276644080.1">
    <property type="nucleotide sequence ID" value="NZ_QEWE01000021.1"/>
</dbReference>
<evidence type="ECO:0000256" key="6">
    <source>
        <dbReference type="ARBA" id="ARBA00022683"/>
    </source>
</evidence>
<dbReference type="GO" id="GO:0016020">
    <property type="term" value="C:membrane"/>
    <property type="evidence" value="ECO:0007669"/>
    <property type="project" value="InterPro"/>
</dbReference>
<evidence type="ECO:0000313" key="10">
    <source>
        <dbReference type="Proteomes" id="UP000257014"/>
    </source>
</evidence>
<evidence type="ECO:0000256" key="5">
    <source>
        <dbReference type="ARBA" id="ARBA00022679"/>
    </source>
</evidence>
<evidence type="ECO:0000256" key="3">
    <source>
        <dbReference type="ARBA" id="ARBA00022490"/>
    </source>
</evidence>
<evidence type="ECO:0000259" key="8">
    <source>
        <dbReference type="PROSITE" id="PS51096"/>
    </source>
</evidence>
<dbReference type="InterPro" id="IPR036662">
    <property type="entry name" value="PTS_EIIA_man-typ_sf"/>
</dbReference>
<keyword evidence="2" id="KW-0813">Transport</keyword>
<dbReference type="PANTHER" id="PTHR33799:SF1">
    <property type="entry name" value="PTS SYSTEM MANNOSE-SPECIFIC EIIAB COMPONENT-RELATED"/>
    <property type="match status" value="1"/>
</dbReference>
<comment type="caution">
    <text evidence="9">The sequence shown here is derived from an EMBL/GenBank/DDBJ whole genome shotgun (WGS) entry which is preliminary data.</text>
</comment>
<keyword evidence="6" id="KW-0598">Phosphotransferase system</keyword>
<accession>A0A3E0K392</accession>
<evidence type="ECO:0000256" key="1">
    <source>
        <dbReference type="ARBA" id="ARBA00004496"/>
    </source>
</evidence>
<feature type="domain" description="PTS EIIA type-4" evidence="8">
    <location>
        <begin position="2"/>
        <end position="124"/>
    </location>
</feature>
<dbReference type="Gene3D" id="3.40.50.510">
    <property type="entry name" value="Phosphotransferase system, mannose-type IIA component"/>
    <property type="match status" value="1"/>
</dbReference>
<evidence type="ECO:0000256" key="2">
    <source>
        <dbReference type="ARBA" id="ARBA00022448"/>
    </source>
</evidence>
<dbReference type="GO" id="GO:0016301">
    <property type="term" value="F:kinase activity"/>
    <property type="evidence" value="ECO:0007669"/>
    <property type="project" value="UniProtKB-KW"/>
</dbReference>
<dbReference type="InterPro" id="IPR051471">
    <property type="entry name" value="Bacterial_PTS_sugar_comp"/>
</dbReference>
<dbReference type="GO" id="GO:0005737">
    <property type="term" value="C:cytoplasm"/>
    <property type="evidence" value="ECO:0007669"/>
    <property type="project" value="UniProtKB-SubCell"/>
</dbReference>
<dbReference type="InterPro" id="IPR004701">
    <property type="entry name" value="PTS_EIIA_man-typ"/>
</dbReference>
<dbReference type="PROSITE" id="PS51096">
    <property type="entry name" value="PTS_EIIA_TYPE_4"/>
    <property type="match status" value="1"/>
</dbReference>
<keyword evidence="7" id="KW-0418">Kinase</keyword>
<proteinExistence type="predicted"/>
<keyword evidence="4" id="KW-0762">Sugar transport</keyword>
<gene>
    <name evidence="9" type="ORF">C6P37_11455</name>
</gene>
<dbReference type="Pfam" id="PF03610">
    <property type="entry name" value="EIIA-man"/>
    <property type="match status" value="1"/>
</dbReference>
<evidence type="ECO:0000256" key="4">
    <source>
        <dbReference type="ARBA" id="ARBA00022597"/>
    </source>
</evidence>
<organism evidence="9 10">
    <name type="scientific">Caldibacillus debilis</name>
    <dbReference type="NCBI Taxonomy" id="301148"/>
    <lineage>
        <taxon>Bacteria</taxon>
        <taxon>Bacillati</taxon>
        <taxon>Bacillota</taxon>
        <taxon>Bacilli</taxon>
        <taxon>Bacillales</taxon>
        <taxon>Bacillaceae</taxon>
        <taxon>Caldibacillus</taxon>
    </lineage>
</organism>